<keyword evidence="1" id="KW-0472">Membrane</keyword>
<dbReference type="Proteomes" id="UP001060330">
    <property type="component" value="Chromosome"/>
</dbReference>
<dbReference type="Proteomes" id="UP000315444">
    <property type="component" value="Unassembled WGS sequence"/>
</dbReference>
<evidence type="ECO:0000313" key="2">
    <source>
        <dbReference type="EMBL" id="TWV41011.1"/>
    </source>
</evidence>
<reference evidence="3 6" key="2">
    <citation type="submission" date="2019-07" db="EMBL/GenBank/DDBJ databases">
        <title>Genome Sequencing of Bacteroides fragilis.</title>
        <authorList>
            <person name="Pinto K.M."/>
            <person name="Ruoff K.L."/>
            <person name="Price C.E."/>
            <person name="Valls R.A."/>
            <person name="O'Toole G.A."/>
        </authorList>
    </citation>
    <scope>NUCLEOTIDE SEQUENCE [LARGE SCALE GENOMIC DNA]</scope>
    <source>
        <strain evidence="3 6">AD135F_3B</strain>
    </source>
</reference>
<protein>
    <submittedName>
        <fullName evidence="3">Uncharacterized protein</fullName>
    </submittedName>
</protein>
<dbReference type="EMBL" id="CP103216">
    <property type="protein sequence ID" value="UVR54887.1"/>
    <property type="molecule type" value="Genomic_DNA"/>
</dbReference>
<keyword evidence="1" id="KW-0812">Transmembrane</keyword>
<gene>
    <name evidence="3" type="ORF">FSA03_13325</name>
    <name evidence="2" type="ORF">FSA06_12700</name>
    <name evidence="4" type="ORF">NXX45_14180</name>
</gene>
<name>A0A5C6HFL2_BACFG</name>
<evidence type="ECO:0000313" key="6">
    <source>
        <dbReference type="Proteomes" id="UP000319026"/>
    </source>
</evidence>
<dbReference type="Proteomes" id="UP000319026">
    <property type="component" value="Unassembled WGS sequence"/>
</dbReference>
<dbReference type="RefSeq" id="WP_008659823.1">
    <property type="nucleotide sequence ID" value="NZ_CABKOU010000002.1"/>
</dbReference>
<evidence type="ECO:0000313" key="3">
    <source>
        <dbReference type="EMBL" id="TWV48377.1"/>
    </source>
</evidence>
<organism evidence="3 6">
    <name type="scientific">Bacteroides fragilis</name>
    <dbReference type="NCBI Taxonomy" id="817"/>
    <lineage>
        <taxon>Bacteria</taxon>
        <taxon>Pseudomonadati</taxon>
        <taxon>Bacteroidota</taxon>
        <taxon>Bacteroidia</taxon>
        <taxon>Bacteroidales</taxon>
        <taxon>Bacteroidaceae</taxon>
        <taxon>Bacteroides</taxon>
    </lineage>
</organism>
<dbReference type="EMBL" id="VOHV01000005">
    <property type="protein sequence ID" value="TWV41011.1"/>
    <property type="molecule type" value="Genomic_DNA"/>
</dbReference>
<accession>A0A5C6HFL2</accession>
<reference evidence="2 5" key="1">
    <citation type="submission" date="2019-07" db="EMBL/GenBank/DDBJ databases">
        <title>Genome sequencing of Bacteroides fragilis.</title>
        <authorList>
            <person name="Galasyn E.V."/>
            <person name="Ruoff K.L."/>
            <person name="Price C.E."/>
            <person name="Valls R.A."/>
            <person name="O'Toole G.A."/>
        </authorList>
    </citation>
    <scope>NUCLEOTIDE SEQUENCE [LARGE SCALE GENOMIC DNA]</scope>
    <source>
        <strain evidence="2 5">AD135F_1B</strain>
    </source>
</reference>
<sequence length="226" mass="25427">MKISIILKILGLSIALAMISFFILNYMAQGRLNRVVNPTFDITKVVAIERASISEHSEVYNDGSFIEYECVYKDSCLDLVNLGRVDPLFHHVEDIVEVTNTPISFPNSFFPNLIAPEPYSVSVQITSFYNVYSMPYSSLNKVKLYIKGQIKNKISESTTTVKYEVSANRIDIALNNSSEVGLSYNLGIDNNRVDAELVFNLHNGNLYVVVLTKALDVNNLLKKYLP</sequence>
<evidence type="ECO:0000313" key="4">
    <source>
        <dbReference type="EMBL" id="UVR54887.1"/>
    </source>
</evidence>
<reference evidence="4" key="3">
    <citation type="submission" date="2022-08" db="EMBL/GenBank/DDBJ databases">
        <title>Genome Sequencing of Bacteroides fragilis Group Isolates with Nanopore Technology.</title>
        <authorList>
            <person name="Tisza M.J."/>
            <person name="Smith D."/>
            <person name="Dekker J.P."/>
        </authorList>
    </citation>
    <scope>NUCLEOTIDE SEQUENCE</scope>
    <source>
        <strain evidence="4">BFG-70</strain>
    </source>
</reference>
<dbReference type="AlphaFoldDB" id="A0A5C6HFL2"/>
<evidence type="ECO:0000313" key="5">
    <source>
        <dbReference type="Proteomes" id="UP000315444"/>
    </source>
</evidence>
<feature type="transmembrane region" description="Helical" evidence="1">
    <location>
        <begin position="6"/>
        <end position="24"/>
    </location>
</feature>
<keyword evidence="1" id="KW-1133">Transmembrane helix</keyword>
<dbReference type="EMBL" id="VOHT01000005">
    <property type="protein sequence ID" value="TWV48377.1"/>
    <property type="molecule type" value="Genomic_DNA"/>
</dbReference>
<evidence type="ECO:0000256" key="1">
    <source>
        <dbReference type="SAM" id="Phobius"/>
    </source>
</evidence>
<proteinExistence type="predicted"/>